<gene>
    <name evidence="2" type="ORF">S01H1_65478</name>
</gene>
<dbReference type="CDD" id="cd00118">
    <property type="entry name" value="LysM"/>
    <property type="match status" value="1"/>
</dbReference>
<dbReference type="Gene3D" id="3.10.350.10">
    <property type="entry name" value="LysM domain"/>
    <property type="match status" value="1"/>
</dbReference>
<sequence length="137" mass="14860">MQKDLKTGILLGLALTAGAALWLATRPSLSTKARMLQADSTPPAQIQHPPAPYKPQAKQQVLPGAHRAAEPATDTQPEKNIATDFSAPEQTHTPKSNPEGVVKIHIVEKGQTLSGIAYKYYGSANKWRKILDANRSR</sequence>
<feature type="region of interest" description="Disordered" evidence="1">
    <location>
        <begin position="33"/>
        <end position="101"/>
    </location>
</feature>
<organism evidence="2">
    <name type="scientific">marine sediment metagenome</name>
    <dbReference type="NCBI Taxonomy" id="412755"/>
    <lineage>
        <taxon>unclassified sequences</taxon>
        <taxon>metagenomes</taxon>
        <taxon>ecological metagenomes</taxon>
    </lineage>
</organism>
<proteinExistence type="predicted"/>
<evidence type="ECO:0000256" key="1">
    <source>
        <dbReference type="SAM" id="MobiDB-lite"/>
    </source>
</evidence>
<feature type="non-terminal residue" evidence="2">
    <location>
        <position position="137"/>
    </location>
</feature>
<accession>X0YKZ9</accession>
<dbReference type="InterPro" id="IPR036779">
    <property type="entry name" value="LysM_dom_sf"/>
</dbReference>
<evidence type="ECO:0000313" key="2">
    <source>
        <dbReference type="EMBL" id="GAG37411.1"/>
    </source>
</evidence>
<dbReference type="InterPro" id="IPR018392">
    <property type="entry name" value="LysM"/>
</dbReference>
<name>X0YKZ9_9ZZZZ</name>
<dbReference type="EMBL" id="BARS01043231">
    <property type="protein sequence ID" value="GAG37411.1"/>
    <property type="molecule type" value="Genomic_DNA"/>
</dbReference>
<dbReference type="AlphaFoldDB" id="X0YKZ9"/>
<comment type="caution">
    <text evidence="2">The sequence shown here is derived from an EMBL/GenBank/DDBJ whole genome shotgun (WGS) entry which is preliminary data.</text>
</comment>
<evidence type="ECO:0008006" key="3">
    <source>
        <dbReference type="Google" id="ProtNLM"/>
    </source>
</evidence>
<protein>
    <recommendedName>
        <fullName evidence="3">LysM domain-containing protein</fullName>
    </recommendedName>
</protein>
<reference evidence="2" key="1">
    <citation type="journal article" date="2014" name="Front. Microbiol.">
        <title>High frequency of phylogenetically diverse reductive dehalogenase-homologous genes in deep subseafloor sedimentary metagenomes.</title>
        <authorList>
            <person name="Kawai M."/>
            <person name="Futagami T."/>
            <person name="Toyoda A."/>
            <person name="Takaki Y."/>
            <person name="Nishi S."/>
            <person name="Hori S."/>
            <person name="Arai W."/>
            <person name="Tsubouchi T."/>
            <person name="Morono Y."/>
            <person name="Uchiyama I."/>
            <person name="Ito T."/>
            <person name="Fujiyama A."/>
            <person name="Inagaki F."/>
            <person name="Takami H."/>
        </authorList>
    </citation>
    <scope>NUCLEOTIDE SEQUENCE</scope>
    <source>
        <strain evidence="2">Expedition CK06-06</strain>
    </source>
</reference>